<evidence type="ECO:0000313" key="10">
    <source>
        <dbReference type="EMBL" id="KAF7990846.1"/>
    </source>
</evidence>
<proteinExistence type="inferred from homology"/>
<dbReference type="GO" id="GO:0034501">
    <property type="term" value="P:protein localization to kinetochore"/>
    <property type="evidence" value="ECO:0007669"/>
    <property type="project" value="UniProtKB-UniRule"/>
</dbReference>
<reference evidence="10 11" key="1">
    <citation type="submission" date="2020-08" db="EMBL/GenBank/DDBJ databases">
        <title>Aphidius gifuensis genome sequencing and assembly.</title>
        <authorList>
            <person name="Du Z."/>
        </authorList>
    </citation>
    <scope>NUCLEOTIDE SEQUENCE [LARGE SCALE GENOMIC DNA]</scope>
    <source>
        <strain evidence="10">YNYX2018</strain>
        <tissue evidence="10">Adults</tissue>
    </source>
</reference>
<comment type="function">
    <text evidence="9">Essential component of the mitotic checkpoint, which prevents cells from prematurely exiting mitosis. Required for the assembly of the dynein-dynactin and MAD1-MAD2 complexes onto kinetochores. Its function related to the spindle assembly machinery is proposed to depend on its association in the mitotic RZZ complex.</text>
</comment>
<keyword evidence="7 9" id="KW-0131">Cell cycle</keyword>
<evidence type="ECO:0000256" key="6">
    <source>
        <dbReference type="ARBA" id="ARBA00022838"/>
    </source>
</evidence>
<keyword evidence="4 9" id="KW-0132">Cell division</keyword>
<dbReference type="Pfam" id="PF09817">
    <property type="entry name" value="Zwilch"/>
    <property type="match status" value="1"/>
</dbReference>
<dbReference type="InterPro" id="IPR018630">
    <property type="entry name" value="Zwilch"/>
</dbReference>
<dbReference type="AlphaFoldDB" id="A0A834XRE2"/>
<dbReference type="EMBL" id="JACMRX010000004">
    <property type="protein sequence ID" value="KAF7990846.1"/>
    <property type="molecule type" value="Genomic_DNA"/>
</dbReference>
<dbReference type="GO" id="GO:0007094">
    <property type="term" value="P:mitotic spindle assembly checkpoint signaling"/>
    <property type="evidence" value="ECO:0007669"/>
    <property type="project" value="UniProtKB-UniRule"/>
</dbReference>
<keyword evidence="3 9" id="KW-0158">Chromosome</keyword>
<protein>
    <recommendedName>
        <fullName evidence="9">Protein zwilch</fullName>
    </recommendedName>
</protein>
<evidence type="ECO:0000256" key="9">
    <source>
        <dbReference type="RuleBase" id="RU369076"/>
    </source>
</evidence>
<evidence type="ECO:0000256" key="7">
    <source>
        <dbReference type="ARBA" id="ARBA00023306"/>
    </source>
</evidence>
<evidence type="ECO:0000256" key="4">
    <source>
        <dbReference type="ARBA" id="ARBA00022618"/>
    </source>
</evidence>
<dbReference type="Gene3D" id="1.10.287.1880">
    <property type="match status" value="1"/>
</dbReference>
<organism evidence="10 11">
    <name type="scientific">Aphidius gifuensis</name>
    <name type="common">Parasitoid wasp</name>
    <dbReference type="NCBI Taxonomy" id="684658"/>
    <lineage>
        <taxon>Eukaryota</taxon>
        <taxon>Metazoa</taxon>
        <taxon>Ecdysozoa</taxon>
        <taxon>Arthropoda</taxon>
        <taxon>Hexapoda</taxon>
        <taxon>Insecta</taxon>
        <taxon>Pterygota</taxon>
        <taxon>Neoptera</taxon>
        <taxon>Endopterygota</taxon>
        <taxon>Hymenoptera</taxon>
        <taxon>Apocrita</taxon>
        <taxon>Ichneumonoidea</taxon>
        <taxon>Braconidae</taxon>
        <taxon>Aphidiinae</taxon>
        <taxon>Aphidius</taxon>
    </lineage>
</organism>
<evidence type="ECO:0000256" key="1">
    <source>
        <dbReference type="ARBA" id="ARBA00004629"/>
    </source>
</evidence>
<evidence type="ECO:0000256" key="5">
    <source>
        <dbReference type="ARBA" id="ARBA00022776"/>
    </source>
</evidence>
<comment type="subunit">
    <text evidence="9">Component of the RZZ complex.</text>
</comment>
<comment type="similarity">
    <text evidence="2 9">Belongs to the ZWILCH family.</text>
</comment>
<name>A0A834XRE2_APHGI</name>
<dbReference type="PANTHER" id="PTHR15995:SF1">
    <property type="entry name" value="PROTEIN ZWILCH HOMOLOG"/>
    <property type="match status" value="1"/>
</dbReference>
<keyword evidence="8 9" id="KW-0137">Centromere</keyword>
<dbReference type="PANTHER" id="PTHR15995">
    <property type="entry name" value="PROTEIN ZWILCH HOMOLOG"/>
    <property type="match status" value="1"/>
</dbReference>
<evidence type="ECO:0000256" key="3">
    <source>
        <dbReference type="ARBA" id="ARBA00022454"/>
    </source>
</evidence>
<dbReference type="Proteomes" id="UP000639338">
    <property type="component" value="Unassembled WGS sequence"/>
</dbReference>
<comment type="caution">
    <text evidence="10">The sequence shown here is derived from an EMBL/GenBank/DDBJ whole genome shotgun (WGS) entry which is preliminary data.</text>
</comment>
<dbReference type="OrthoDB" id="5556307at2759"/>
<gene>
    <name evidence="10" type="ORF">HCN44_000651</name>
</gene>
<evidence type="ECO:0000256" key="8">
    <source>
        <dbReference type="ARBA" id="ARBA00023328"/>
    </source>
</evidence>
<dbReference type="GO" id="GO:0051301">
    <property type="term" value="P:cell division"/>
    <property type="evidence" value="ECO:0007669"/>
    <property type="project" value="UniProtKB-UniRule"/>
</dbReference>
<sequence>MPGLIDILSDHTFNKGVTNRLTDLSFVDRLFPHLGEKTKILLVCKIDKERANKKLDKIAIKNEVFEEITNLDVTGSPLEHSFGDDSFNASITQIRRNWLSNEEIYQPILRLDALEILNKFQDDLDNDIETSCKEPIFSLVTPVDKEESIVLIGMNSIPNWFVTMKASLAGKKNINNINIDMDNIMLNHLKNDKNRCSKDIDVIVSSVYEIFGTSYQMIDFDETTKNEFNGYLMIKAKWNSFTFLPPSLPESVNIIMEIVSGSKTSPLYDLWNEIILLNKYITILQNYKKKDMASRYSVMPLNLPNDFTTPYYENSDKIMMKLRGLLLDGIDESEINYIDIEDLQITDETNDEENDIKLLNLVKVLDKRQNLDFTDQIWKIIRCSNNSRTMIDCIHCIFEEIVDKNYKPQINCFDDTRFAKLVADINHEKPNVPQLAGSLSLEIIIDIGMEKISRDIMYLLSSSNLMEAHESRKTLLTLASGEFDIDKYKNKLMSLSQIHMSLEFLNLIQGQFDNCRCDISHTLFEAALKIYHGSQSPLKFDDLNNNNIYTLSVPAPQIFISEVARKSPTSWMCTLTTDKNIEKLITTVHYSKMPIFPPNIYKDDDVFKDEDGEVYYVTNAYTTMAKFNLPM</sequence>
<keyword evidence="5 9" id="KW-0498">Mitosis</keyword>
<accession>A0A834XRE2</accession>
<comment type="subcellular location">
    <subcellularLocation>
        <location evidence="1 9">Chromosome</location>
        <location evidence="1 9">Centromere</location>
        <location evidence="1 9">Kinetochore</location>
    </subcellularLocation>
</comment>
<evidence type="ECO:0000256" key="2">
    <source>
        <dbReference type="ARBA" id="ARBA00009062"/>
    </source>
</evidence>
<evidence type="ECO:0000313" key="11">
    <source>
        <dbReference type="Proteomes" id="UP000639338"/>
    </source>
</evidence>
<keyword evidence="11" id="KW-1185">Reference proteome</keyword>
<dbReference type="GO" id="GO:1990423">
    <property type="term" value="C:RZZ complex"/>
    <property type="evidence" value="ECO:0007669"/>
    <property type="project" value="UniProtKB-UniRule"/>
</dbReference>
<dbReference type="Gene3D" id="1.20.58.730">
    <property type="match status" value="1"/>
</dbReference>
<keyword evidence="6 9" id="KW-0995">Kinetochore</keyword>